<comment type="similarity">
    <text evidence="2">Belongs to the RETICULATA family.</text>
</comment>
<evidence type="ECO:0000313" key="10">
    <source>
        <dbReference type="EMBL" id="KAK9115993.1"/>
    </source>
</evidence>
<keyword evidence="5 9" id="KW-0812">Transmembrane</keyword>
<proteinExistence type="inferred from homology"/>
<evidence type="ECO:0000256" key="5">
    <source>
        <dbReference type="ARBA" id="ARBA00022692"/>
    </source>
</evidence>
<dbReference type="EMBL" id="JBBNAE010000006">
    <property type="protein sequence ID" value="KAK9115993.1"/>
    <property type="molecule type" value="Genomic_DNA"/>
</dbReference>
<comment type="subcellular location">
    <subcellularLocation>
        <location evidence="1">Plastid</location>
        <location evidence="1">Chloroplast membrane</location>
        <topology evidence="1">Multi-pass membrane protein</topology>
    </subcellularLocation>
</comment>
<evidence type="ECO:0000256" key="6">
    <source>
        <dbReference type="ARBA" id="ARBA00022946"/>
    </source>
</evidence>
<evidence type="ECO:0000256" key="1">
    <source>
        <dbReference type="ARBA" id="ARBA00004508"/>
    </source>
</evidence>
<dbReference type="Proteomes" id="UP001417504">
    <property type="component" value="Unassembled WGS sequence"/>
</dbReference>
<evidence type="ECO:0000256" key="7">
    <source>
        <dbReference type="ARBA" id="ARBA00022989"/>
    </source>
</evidence>
<protein>
    <submittedName>
        <fullName evidence="10">Uncharacterized protein</fullName>
    </submittedName>
</protein>
<comment type="caution">
    <text evidence="10">The sequence shown here is derived from an EMBL/GenBank/DDBJ whole genome shotgun (WGS) entry which is preliminary data.</text>
</comment>
<feature type="transmembrane region" description="Helical" evidence="9">
    <location>
        <begin position="16"/>
        <end position="35"/>
    </location>
</feature>
<evidence type="ECO:0000256" key="3">
    <source>
        <dbReference type="ARBA" id="ARBA00022528"/>
    </source>
</evidence>
<keyword evidence="4" id="KW-0934">Plastid</keyword>
<gene>
    <name evidence="10" type="ORF">Sjap_014940</name>
</gene>
<sequence length="74" mass="8649">MLDDMAFRPNFGLNELNIVFSTLVVRLILNFILMYRAISPNNGCHNNHSFFFLVLQSLQIVQKAKCLNLKHLLW</sequence>
<organism evidence="10 11">
    <name type="scientific">Stephania japonica</name>
    <dbReference type="NCBI Taxonomy" id="461633"/>
    <lineage>
        <taxon>Eukaryota</taxon>
        <taxon>Viridiplantae</taxon>
        <taxon>Streptophyta</taxon>
        <taxon>Embryophyta</taxon>
        <taxon>Tracheophyta</taxon>
        <taxon>Spermatophyta</taxon>
        <taxon>Magnoliopsida</taxon>
        <taxon>Ranunculales</taxon>
        <taxon>Menispermaceae</taxon>
        <taxon>Menispermoideae</taxon>
        <taxon>Cissampelideae</taxon>
        <taxon>Stephania</taxon>
    </lineage>
</organism>
<keyword evidence="11" id="KW-1185">Reference proteome</keyword>
<evidence type="ECO:0000313" key="11">
    <source>
        <dbReference type="Proteomes" id="UP001417504"/>
    </source>
</evidence>
<reference evidence="10 11" key="1">
    <citation type="submission" date="2024-01" db="EMBL/GenBank/DDBJ databases">
        <title>Genome assemblies of Stephania.</title>
        <authorList>
            <person name="Yang L."/>
        </authorList>
    </citation>
    <scope>NUCLEOTIDE SEQUENCE [LARGE SCALE GENOMIC DNA]</scope>
    <source>
        <strain evidence="10">QJT</strain>
        <tissue evidence="10">Leaf</tissue>
    </source>
</reference>
<evidence type="ECO:0000256" key="8">
    <source>
        <dbReference type="ARBA" id="ARBA00023136"/>
    </source>
</evidence>
<accession>A0AAP0IIB6</accession>
<keyword evidence="6" id="KW-0809">Transit peptide</keyword>
<dbReference type="InterPro" id="IPR021825">
    <property type="entry name" value="RETICULATA-related"/>
</dbReference>
<evidence type="ECO:0000256" key="9">
    <source>
        <dbReference type="SAM" id="Phobius"/>
    </source>
</evidence>
<dbReference type="Pfam" id="PF11891">
    <property type="entry name" value="RETICULATA-like"/>
    <property type="match status" value="1"/>
</dbReference>
<evidence type="ECO:0000256" key="4">
    <source>
        <dbReference type="ARBA" id="ARBA00022640"/>
    </source>
</evidence>
<keyword evidence="8 9" id="KW-0472">Membrane</keyword>
<evidence type="ECO:0000256" key="2">
    <source>
        <dbReference type="ARBA" id="ARBA00010793"/>
    </source>
</evidence>
<keyword evidence="3" id="KW-0150">Chloroplast</keyword>
<dbReference type="GO" id="GO:0031969">
    <property type="term" value="C:chloroplast membrane"/>
    <property type="evidence" value="ECO:0007669"/>
    <property type="project" value="UniProtKB-SubCell"/>
</dbReference>
<dbReference type="AlphaFoldDB" id="A0AAP0IIB6"/>
<name>A0AAP0IIB6_9MAGN</name>
<keyword evidence="7 9" id="KW-1133">Transmembrane helix</keyword>